<sequence length="62" mass="6989">MTKRSDESAIWTILGYLLSGLLFWGGVGYFADRFFNTSYLTLVGILMGMGGGLYLVWLRFGR</sequence>
<evidence type="ECO:0000313" key="2">
    <source>
        <dbReference type="EMBL" id="CAB4642990.1"/>
    </source>
</evidence>
<reference evidence="2" key="1">
    <citation type="submission" date="2020-05" db="EMBL/GenBank/DDBJ databases">
        <authorList>
            <person name="Chiriac C."/>
            <person name="Salcher M."/>
            <person name="Ghai R."/>
            <person name="Kavagutti S V."/>
        </authorList>
    </citation>
    <scope>NUCLEOTIDE SEQUENCE</scope>
</reference>
<proteinExistence type="predicted"/>
<accession>A0A6J6JZN9</accession>
<keyword evidence="1" id="KW-1133">Transmembrane helix</keyword>
<dbReference type="AlphaFoldDB" id="A0A6J6JZN9"/>
<name>A0A6J6JZN9_9ZZZZ</name>
<organism evidence="2">
    <name type="scientific">freshwater metagenome</name>
    <dbReference type="NCBI Taxonomy" id="449393"/>
    <lineage>
        <taxon>unclassified sequences</taxon>
        <taxon>metagenomes</taxon>
        <taxon>ecological metagenomes</taxon>
    </lineage>
</organism>
<feature type="transmembrane region" description="Helical" evidence="1">
    <location>
        <begin position="37"/>
        <end position="57"/>
    </location>
</feature>
<keyword evidence="1" id="KW-0472">Membrane</keyword>
<feature type="transmembrane region" description="Helical" evidence="1">
    <location>
        <begin position="9"/>
        <end position="31"/>
    </location>
</feature>
<dbReference type="EMBL" id="CAEZVZ010000066">
    <property type="protein sequence ID" value="CAB4642990.1"/>
    <property type="molecule type" value="Genomic_DNA"/>
</dbReference>
<evidence type="ECO:0000256" key="1">
    <source>
        <dbReference type="SAM" id="Phobius"/>
    </source>
</evidence>
<protein>
    <submittedName>
        <fullName evidence="2">Unannotated protein</fullName>
    </submittedName>
</protein>
<keyword evidence="1" id="KW-0812">Transmembrane</keyword>
<gene>
    <name evidence="2" type="ORF">UFOPK2162_00600</name>
</gene>